<evidence type="ECO:0000313" key="7">
    <source>
        <dbReference type="Proteomes" id="UP000077852"/>
    </source>
</evidence>
<name>A0AA91DKS7_VARPD</name>
<dbReference type="InterPro" id="IPR012451">
    <property type="entry name" value="DUF1656"/>
</dbReference>
<dbReference type="RefSeq" id="WP_081270312.1">
    <property type="nucleotide sequence ID" value="NZ_LVHG01000073.1"/>
</dbReference>
<evidence type="ECO:0008006" key="8">
    <source>
        <dbReference type="Google" id="ProtNLM"/>
    </source>
</evidence>
<accession>A0AA91DKS7</accession>
<protein>
    <recommendedName>
        <fullName evidence="8">DUF1656 domain-containing protein</fullName>
    </recommendedName>
</protein>
<dbReference type="Proteomes" id="UP000077852">
    <property type="component" value="Unassembled WGS sequence"/>
</dbReference>
<organism evidence="6 7">
    <name type="scientific">Variovorax paradoxus</name>
    <dbReference type="NCBI Taxonomy" id="34073"/>
    <lineage>
        <taxon>Bacteria</taxon>
        <taxon>Pseudomonadati</taxon>
        <taxon>Pseudomonadota</taxon>
        <taxon>Betaproteobacteria</taxon>
        <taxon>Burkholderiales</taxon>
        <taxon>Comamonadaceae</taxon>
        <taxon>Variovorax</taxon>
    </lineage>
</organism>
<comment type="caution">
    <text evidence="6">The sequence shown here is derived from an EMBL/GenBank/DDBJ whole genome shotgun (WGS) entry which is preliminary data.</text>
</comment>
<evidence type="ECO:0000313" key="6">
    <source>
        <dbReference type="EMBL" id="OAK59280.1"/>
    </source>
</evidence>
<evidence type="ECO:0000256" key="4">
    <source>
        <dbReference type="ARBA" id="ARBA00023136"/>
    </source>
</evidence>
<keyword evidence="1" id="KW-1003">Cell membrane</keyword>
<feature type="transmembrane region" description="Helical" evidence="5">
    <location>
        <begin position="6"/>
        <end position="28"/>
    </location>
</feature>
<dbReference type="Pfam" id="PF07869">
    <property type="entry name" value="DUF1656"/>
    <property type="match status" value="1"/>
</dbReference>
<evidence type="ECO:0000256" key="2">
    <source>
        <dbReference type="ARBA" id="ARBA00022692"/>
    </source>
</evidence>
<gene>
    <name evidence="6" type="ORF">A3K87_02620</name>
</gene>
<feature type="transmembrane region" description="Helical" evidence="5">
    <location>
        <begin position="40"/>
        <end position="62"/>
    </location>
</feature>
<dbReference type="AlphaFoldDB" id="A0AA91DKS7"/>
<dbReference type="EMBL" id="LVHG01000073">
    <property type="protein sequence ID" value="OAK59280.1"/>
    <property type="molecule type" value="Genomic_DNA"/>
</dbReference>
<proteinExistence type="predicted"/>
<evidence type="ECO:0000256" key="3">
    <source>
        <dbReference type="ARBA" id="ARBA00022989"/>
    </source>
</evidence>
<evidence type="ECO:0000256" key="1">
    <source>
        <dbReference type="ARBA" id="ARBA00022475"/>
    </source>
</evidence>
<evidence type="ECO:0000256" key="5">
    <source>
        <dbReference type="SAM" id="Phobius"/>
    </source>
</evidence>
<reference evidence="6 7" key="1">
    <citation type="submission" date="2016-03" db="EMBL/GenBank/DDBJ databases">
        <title>Genome sequence of Variovorax paradoxus KB5.</title>
        <authorList>
            <person name="Jeong H."/>
            <person name="Hong C.E."/>
            <person name="Jo S.H."/>
            <person name="Park J.M."/>
        </authorList>
    </citation>
    <scope>NUCLEOTIDE SEQUENCE [LARGE SCALE GENOMIC DNA]</scope>
    <source>
        <strain evidence="6 7">KB5</strain>
    </source>
</reference>
<sequence length="70" mass="7542">MIEVNIFGVQLPWLLVVAGGALPCSWATRRLLALVGAYRWIWHPALFDLALYVLVLCALASLTGATATSS</sequence>
<keyword evidence="2 5" id="KW-0812">Transmembrane</keyword>
<keyword evidence="4 5" id="KW-0472">Membrane</keyword>
<keyword evidence="3 5" id="KW-1133">Transmembrane helix</keyword>